<protein>
    <submittedName>
        <fullName evidence="2">NTP transferase domain-containing protein</fullName>
    </submittedName>
</protein>
<accession>A0A975IYW5</accession>
<evidence type="ECO:0000259" key="1">
    <source>
        <dbReference type="Pfam" id="PF00483"/>
    </source>
</evidence>
<dbReference type="EMBL" id="CP073100">
    <property type="protein sequence ID" value="QUE50836.1"/>
    <property type="molecule type" value="Genomic_DNA"/>
</dbReference>
<dbReference type="GO" id="GO:0016740">
    <property type="term" value="F:transferase activity"/>
    <property type="evidence" value="ECO:0007669"/>
    <property type="project" value="UniProtKB-KW"/>
</dbReference>
<gene>
    <name evidence="2" type="ORF">KBB96_18495</name>
</gene>
<sequence>MHQAFILGAGLGTRLRPLTTRLPKPLIPLFHKSLAERALDTCEAVGVRRFAINTHHLPELWRDQTFGIPNGAWDRPGLAGGNGLPAEFGHWHDRPVHLFQEPDLLETGGGLKNLLHWIEDGPLLIHNGDIFTTMPLQRLVDAHRASGLPVTLALRSQGEALHIAVDEAGTRVMDIRNKLGRSEGSHLFSGIYCVNREFLDYLPAGEKVSVIPAFLKLAEEGRLGAVVLDEGHWMDLGDRVSYLLAHRTLDLGPLIHPEAKVDPLAIVERSAVGPGAIIEAGAVVRDSVVWPGAVVRGDAAIDGCIVYSDRPVSGPHADADL</sequence>
<reference evidence="2" key="1">
    <citation type="submission" date="2021-04" db="EMBL/GenBank/DDBJ databases">
        <title>Luteolibacter sp. 32A isolated from the skin of an Anderson's salamander (Ambystoma andersonii).</title>
        <authorList>
            <person name="Spergser J."/>
            <person name="Busse H.-J."/>
        </authorList>
    </citation>
    <scope>NUCLEOTIDE SEQUENCE</scope>
    <source>
        <strain evidence="2">32A</strain>
    </source>
</reference>
<keyword evidence="2" id="KW-0808">Transferase</keyword>
<organism evidence="2 3">
    <name type="scientific">Luteolibacter ambystomatis</name>
    <dbReference type="NCBI Taxonomy" id="2824561"/>
    <lineage>
        <taxon>Bacteria</taxon>
        <taxon>Pseudomonadati</taxon>
        <taxon>Verrucomicrobiota</taxon>
        <taxon>Verrucomicrobiia</taxon>
        <taxon>Verrucomicrobiales</taxon>
        <taxon>Verrucomicrobiaceae</taxon>
        <taxon>Luteolibacter</taxon>
    </lineage>
</organism>
<dbReference type="KEGG" id="lamb:KBB96_18495"/>
<feature type="domain" description="Nucleotidyl transferase" evidence="1">
    <location>
        <begin position="4"/>
        <end position="248"/>
    </location>
</feature>
<dbReference type="Gene3D" id="2.160.10.10">
    <property type="entry name" value="Hexapeptide repeat proteins"/>
    <property type="match status" value="1"/>
</dbReference>
<proteinExistence type="predicted"/>
<dbReference type="InterPro" id="IPR005835">
    <property type="entry name" value="NTP_transferase_dom"/>
</dbReference>
<dbReference type="SUPFAM" id="SSF53448">
    <property type="entry name" value="Nucleotide-diphospho-sugar transferases"/>
    <property type="match status" value="1"/>
</dbReference>
<dbReference type="Gene3D" id="3.90.550.10">
    <property type="entry name" value="Spore Coat Polysaccharide Biosynthesis Protein SpsA, Chain A"/>
    <property type="match status" value="1"/>
</dbReference>
<evidence type="ECO:0000313" key="3">
    <source>
        <dbReference type="Proteomes" id="UP000676169"/>
    </source>
</evidence>
<evidence type="ECO:0000313" key="2">
    <source>
        <dbReference type="EMBL" id="QUE50836.1"/>
    </source>
</evidence>
<dbReference type="InterPro" id="IPR050486">
    <property type="entry name" value="Mannose-1P_guanyltransferase"/>
</dbReference>
<dbReference type="Proteomes" id="UP000676169">
    <property type="component" value="Chromosome"/>
</dbReference>
<keyword evidence="3" id="KW-1185">Reference proteome</keyword>
<dbReference type="PANTHER" id="PTHR22572">
    <property type="entry name" value="SUGAR-1-PHOSPHATE GUANYL TRANSFERASE"/>
    <property type="match status" value="1"/>
</dbReference>
<dbReference type="InterPro" id="IPR029044">
    <property type="entry name" value="Nucleotide-diphossugar_trans"/>
</dbReference>
<dbReference type="AlphaFoldDB" id="A0A975IYW5"/>
<dbReference type="RefSeq" id="WP_211630975.1">
    <property type="nucleotide sequence ID" value="NZ_CP073100.1"/>
</dbReference>
<name>A0A975IYW5_9BACT</name>
<dbReference type="Pfam" id="PF00483">
    <property type="entry name" value="NTP_transferase"/>
    <property type="match status" value="1"/>
</dbReference>